<feature type="region of interest" description="Disordered" evidence="1">
    <location>
        <begin position="351"/>
        <end position="433"/>
    </location>
</feature>
<feature type="compositionally biased region" description="Low complexity" evidence="1">
    <location>
        <begin position="473"/>
        <end position="483"/>
    </location>
</feature>
<evidence type="ECO:0000313" key="2">
    <source>
        <dbReference type="Proteomes" id="UP000035642"/>
    </source>
</evidence>
<feature type="compositionally biased region" description="Basic residues" evidence="1">
    <location>
        <begin position="359"/>
        <end position="369"/>
    </location>
</feature>
<feature type="region of interest" description="Disordered" evidence="1">
    <location>
        <begin position="92"/>
        <end position="197"/>
    </location>
</feature>
<evidence type="ECO:0000256" key="1">
    <source>
        <dbReference type="SAM" id="MobiDB-lite"/>
    </source>
</evidence>
<feature type="compositionally biased region" description="Polar residues" evidence="1">
    <location>
        <begin position="171"/>
        <end position="182"/>
    </location>
</feature>
<organism evidence="2 3">
    <name type="scientific">Angiostrongylus cantonensis</name>
    <name type="common">Rat lungworm</name>
    <dbReference type="NCBI Taxonomy" id="6313"/>
    <lineage>
        <taxon>Eukaryota</taxon>
        <taxon>Metazoa</taxon>
        <taxon>Ecdysozoa</taxon>
        <taxon>Nematoda</taxon>
        <taxon>Chromadorea</taxon>
        <taxon>Rhabditida</taxon>
        <taxon>Rhabditina</taxon>
        <taxon>Rhabditomorpha</taxon>
        <taxon>Strongyloidea</taxon>
        <taxon>Metastrongylidae</taxon>
        <taxon>Angiostrongylus</taxon>
    </lineage>
</organism>
<reference evidence="3" key="2">
    <citation type="submission" date="2016-04" db="UniProtKB">
        <authorList>
            <consortium name="WormBaseParasite"/>
        </authorList>
    </citation>
    <scope>IDENTIFICATION</scope>
</reference>
<sequence length="675" mass="74423">MVLIRSRFGPTKPLISPGREIGAGLVWGKKSFSAILLGTLQPGYLRNPGRTARSVFFDIQDEMKILKEVFDVDELLGPSDLIKDAVDVNDTSGVGSENAPEETGVTDTSLSAARNDECFEREELDYDEDDDEEHKEERTGRFTSERKQTNTTPSATTNLISKVESRRQGENRNQSQKQWQTSGRGNARNRGNNHRFKGGPMHYNRDAHIQSGPPSLLMNQSGPTPLLALNPLLPPPSGGKILINPNFRGPMGPPMPGPMGGPPGVMPSLTGRPSILPTIVPGQPGPIIPRLPNGIPLTGLPSNHGAAGFGPPPSHSNRPPMPPPIMPGMSPLINRPAPAGQWDQAVEEFLSGSLSQRQRSPRSRRHRRSSSYSSYSSYSSRSRSAGRRDNRNGNGRPRMQRDRGGRGGGHFRGRGGPNRRDNVPRRDNKDHKQISAECAKAVGLDNEYLSKLEDQRRKRDEVLRRKEQRRFGGSAHDSSSNARSNDRNGSRQNQQRDRRSADGVSSGGGNSLSHSSSRPSTEAETALKKNKAYLCVNVKNVKQLTTAKLRVETLAKDLGEIRKCWKSNEDQVTVIFVEHSKAKEFMLKYNKTPYSSQLGEGVPEFSRDSIAAGMKCPRLPVNVYFYFTYYKLCCSQQVGASFKSLKSAPSQFFSTDLKPTDICATGTAIYFKHPL</sequence>
<dbReference type="Proteomes" id="UP000035642">
    <property type="component" value="Unassembled WGS sequence"/>
</dbReference>
<feature type="compositionally biased region" description="Low complexity" evidence="1">
    <location>
        <begin position="370"/>
        <end position="383"/>
    </location>
</feature>
<feature type="compositionally biased region" description="Polar residues" evidence="1">
    <location>
        <begin position="149"/>
        <end position="160"/>
    </location>
</feature>
<accession>A0A0K0DBN8</accession>
<name>A0A0K0DBN8_ANGCA</name>
<feature type="compositionally biased region" description="Low complexity" evidence="1">
    <location>
        <begin position="511"/>
        <end position="520"/>
    </location>
</feature>
<dbReference type="AlphaFoldDB" id="A0A0K0DBN8"/>
<feature type="region of interest" description="Disordered" evidence="1">
    <location>
        <begin position="455"/>
        <end position="524"/>
    </location>
</feature>
<feature type="compositionally biased region" description="Basic and acidic residues" evidence="1">
    <location>
        <begin position="484"/>
        <end position="501"/>
    </location>
</feature>
<feature type="region of interest" description="Disordered" evidence="1">
    <location>
        <begin position="297"/>
        <end position="337"/>
    </location>
</feature>
<reference evidence="2" key="1">
    <citation type="submission" date="2012-09" db="EMBL/GenBank/DDBJ databases">
        <authorList>
            <person name="Martin A.A."/>
        </authorList>
    </citation>
    <scope>NUCLEOTIDE SEQUENCE</scope>
</reference>
<keyword evidence="2" id="KW-1185">Reference proteome</keyword>
<feature type="compositionally biased region" description="Acidic residues" evidence="1">
    <location>
        <begin position="119"/>
        <end position="134"/>
    </location>
</feature>
<feature type="compositionally biased region" description="Gly residues" evidence="1">
    <location>
        <begin position="406"/>
        <end position="416"/>
    </location>
</feature>
<feature type="compositionally biased region" description="Basic and acidic residues" evidence="1">
    <location>
        <begin position="418"/>
        <end position="433"/>
    </location>
</feature>
<evidence type="ECO:0000313" key="3">
    <source>
        <dbReference type="WBParaSite" id="ACAC_0000786301-mRNA-1"/>
    </source>
</evidence>
<feature type="compositionally biased region" description="Pro residues" evidence="1">
    <location>
        <begin position="310"/>
        <end position="326"/>
    </location>
</feature>
<feature type="compositionally biased region" description="Basic and acidic residues" evidence="1">
    <location>
        <begin position="455"/>
        <end position="465"/>
    </location>
</feature>
<dbReference type="WBParaSite" id="ACAC_0000786301-mRNA-1">
    <property type="protein sequence ID" value="ACAC_0000786301-mRNA-1"/>
    <property type="gene ID" value="ACAC_0000786301"/>
</dbReference>
<feature type="compositionally biased region" description="Basic and acidic residues" evidence="1">
    <location>
        <begin position="135"/>
        <end position="148"/>
    </location>
</feature>
<proteinExistence type="predicted"/>
<protein>
    <submittedName>
        <fullName evidence="3">YTH domain-containing protein</fullName>
    </submittedName>
</protein>